<sequence length="305" mass="35589">MKFWAVLLLGVLVGTALAAKDVEDEPTEEQMEEADDVLEALGKDDEMEKEEADDDEDEEEDDDDDEGKIDKHPCFDKKCKRGEVCDLDESLKPICVCAKKCPVPEDPSLSVCSTANKTYLSECHLFKQKCDLKSSEDGKRVRIHLDYYGPCKQIEECLEEELSEFPLRMRDWLKNVLVQRMSLELLTDKEMFHAKKIYEDERRLKKRADGGDWEATILLRDFRKNYAHYVYPIHWMFSKLDIHPKDRYLTHAELAPLRAPLVPMEHCTTTFFKTCDDDGDKRISLYEWGACLELKEEDIKQYLID</sequence>
<feature type="signal peptide" evidence="8">
    <location>
        <begin position="1"/>
        <end position="18"/>
    </location>
</feature>
<dbReference type="Proteomes" id="UP000838412">
    <property type="component" value="Chromosome 15"/>
</dbReference>
<name>A0A8K0EBA7_BRALA</name>
<dbReference type="PROSITE" id="PS51465">
    <property type="entry name" value="KAZAL_2"/>
    <property type="match status" value="1"/>
</dbReference>
<protein>
    <submittedName>
        <fullName evidence="10">SPARC protein</fullName>
    </submittedName>
</protein>
<dbReference type="CDD" id="cd16231">
    <property type="entry name" value="EFh_SPARC_like"/>
    <property type="match status" value="1"/>
</dbReference>
<dbReference type="GO" id="GO:0005615">
    <property type="term" value="C:extracellular space"/>
    <property type="evidence" value="ECO:0007669"/>
    <property type="project" value="InterPro"/>
</dbReference>
<dbReference type="InterPro" id="IPR002350">
    <property type="entry name" value="Kazal_dom"/>
</dbReference>
<dbReference type="PROSITE" id="PS00613">
    <property type="entry name" value="OSTEONECTIN_2"/>
    <property type="match status" value="1"/>
</dbReference>
<dbReference type="InterPro" id="IPR001999">
    <property type="entry name" value="Osteonectin_CS"/>
</dbReference>
<feature type="domain" description="Kazal-like" evidence="9">
    <location>
        <begin position="96"/>
        <end position="153"/>
    </location>
</feature>
<evidence type="ECO:0000313" key="11">
    <source>
        <dbReference type="Proteomes" id="UP000838412"/>
    </source>
</evidence>
<evidence type="ECO:0000256" key="8">
    <source>
        <dbReference type="SAM" id="SignalP"/>
    </source>
</evidence>
<dbReference type="SUPFAM" id="SSF47473">
    <property type="entry name" value="EF-hand"/>
    <property type="match status" value="1"/>
</dbReference>
<dbReference type="OrthoDB" id="9972865at2759"/>
<dbReference type="Pfam" id="PF07648">
    <property type="entry name" value="Kazal_2"/>
    <property type="match status" value="1"/>
</dbReference>
<dbReference type="InterPro" id="IPR036058">
    <property type="entry name" value="Kazal_dom_sf"/>
</dbReference>
<evidence type="ECO:0000256" key="6">
    <source>
        <dbReference type="ARBA" id="ARBA00023180"/>
    </source>
</evidence>
<dbReference type="PANTHER" id="PTHR13866:SF14">
    <property type="entry name" value="BM-40"/>
    <property type="match status" value="1"/>
</dbReference>
<dbReference type="InterPro" id="IPR018247">
    <property type="entry name" value="EF_Hand_1_Ca_BS"/>
</dbReference>
<dbReference type="SUPFAM" id="SSF100895">
    <property type="entry name" value="Kazal-type serine protease inhibitors"/>
    <property type="match status" value="1"/>
</dbReference>
<feature type="chain" id="PRO_5035479365" evidence="8">
    <location>
        <begin position="19"/>
        <end position="305"/>
    </location>
</feature>
<dbReference type="Pfam" id="PF10591">
    <property type="entry name" value="SPARC_Ca_bdg"/>
    <property type="match status" value="1"/>
</dbReference>
<evidence type="ECO:0000256" key="2">
    <source>
        <dbReference type="ARBA" id="ARBA00022525"/>
    </source>
</evidence>
<feature type="compositionally biased region" description="Acidic residues" evidence="7">
    <location>
        <begin position="22"/>
        <end position="38"/>
    </location>
</feature>
<evidence type="ECO:0000256" key="3">
    <source>
        <dbReference type="ARBA" id="ARBA00022729"/>
    </source>
</evidence>
<feature type="compositionally biased region" description="Acidic residues" evidence="7">
    <location>
        <begin position="47"/>
        <end position="67"/>
    </location>
</feature>
<evidence type="ECO:0000256" key="7">
    <source>
        <dbReference type="SAM" id="MobiDB-lite"/>
    </source>
</evidence>
<reference evidence="10" key="1">
    <citation type="submission" date="2022-01" db="EMBL/GenBank/DDBJ databases">
        <authorList>
            <person name="Braso-Vives M."/>
        </authorList>
    </citation>
    <scope>NUCLEOTIDE SEQUENCE</scope>
</reference>
<keyword evidence="5" id="KW-1015">Disulfide bond</keyword>
<proteinExistence type="predicted"/>
<keyword evidence="6" id="KW-0325">Glycoprotein</keyword>
<feature type="region of interest" description="Disordered" evidence="7">
    <location>
        <begin position="18"/>
        <end position="69"/>
    </location>
</feature>
<dbReference type="PROSITE" id="PS00018">
    <property type="entry name" value="EF_HAND_1"/>
    <property type="match status" value="1"/>
</dbReference>
<dbReference type="EMBL" id="OV696700">
    <property type="protein sequence ID" value="CAH1246774.1"/>
    <property type="molecule type" value="Genomic_DNA"/>
</dbReference>
<evidence type="ECO:0000313" key="10">
    <source>
        <dbReference type="EMBL" id="CAH1246774.1"/>
    </source>
</evidence>
<dbReference type="Gene3D" id="3.30.60.30">
    <property type="match status" value="1"/>
</dbReference>
<dbReference type="GO" id="GO:0050840">
    <property type="term" value="F:extracellular matrix binding"/>
    <property type="evidence" value="ECO:0007669"/>
    <property type="project" value="TreeGrafter"/>
</dbReference>
<comment type="subcellular location">
    <subcellularLocation>
        <location evidence="1">Secreted</location>
    </subcellularLocation>
</comment>
<dbReference type="SMART" id="SM00280">
    <property type="entry name" value="KAZAL"/>
    <property type="match status" value="1"/>
</dbReference>
<keyword evidence="11" id="KW-1185">Reference proteome</keyword>
<evidence type="ECO:0000256" key="1">
    <source>
        <dbReference type="ARBA" id="ARBA00004613"/>
    </source>
</evidence>
<dbReference type="GO" id="GO:0005518">
    <property type="term" value="F:collagen binding"/>
    <property type="evidence" value="ECO:0007669"/>
    <property type="project" value="TreeGrafter"/>
</dbReference>
<keyword evidence="3 8" id="KW-0732">Signal</keyword>
<dbReference type="PANTHER" id="PTHR13866">
    <property type="entry name" value="SPARC OSTEONECTIN"/>
    <property type="match status" value="1"/>
</dbReference>
<organism evidence="10 11">
    <name type="scientific">Branchiostoma lanceolatum</name>
    <name type="common">Common lancelet</name>
    <name type="synonym">Amphioxus lanceolatum</name>
    <dbReference type="NCBI Taxonomy" id="7740"/>
    <lineage>
        <taxon>Eukaryota</taxon>
        <taxon>Metazoa</taxon>
        <taxon>Chordata</taxon>
        <taxon>Cephalochordata</taxon>
        <taxon>Leptocardii</taxon>
        <taxon>Amphioxiformes</taxon>
        <taxon>Branchiostomatidae</taxon>
        <taxon>Branchiostoma</taxon>
    </lineage>
</organism>
<evidence type="ECO:0000256" key="5">
    <source>
        <dbReference type="ARBA" id="ARBA00023157"/>
    </source>
</evidence>
<evidence type="ECO:0000256" key="4">
    <source>
        <dbReference type="ARBA" id="ARBA00022837"/>
    </source>
</evidence>
<dbReference type="GO" id="GO:0005509">
    <property type="term" value="F:calcium ion binding"/>
    <property type="evidence" value="ECO:0007669"/>
    <property type="project" value="InterPro"/>
</dbReference>
<dbReference type="AlphaFoldDB" id="A0A8K0EBA7"/>
<dbReference type="InterPro" id="IPR019577">
    <property type="entry name" value="SPARC/Testican_Ca-bd-dom"/>
</dbReference>
<keyword evidence="4" id="KW-0106">Calcium</keyword>
<keyword evidence="2" id="KW-0964">Secreted</keyword>
<dbReference type="SUPFAM" id="SSF57196">
    <property type="entry name" value="EGF/Laminin"/>
    <property type="match status" value="1"/>
</dbReference>
<accession>A0A8K0EBA7</accession>
<evidence type="ECO:0000259" key="9">
    <source>
        <dbReference type="PROSITE" id="PS51465"/>
    </source>
</evidence>
<gene>
    <name evidence="10" type="primary">SPARC</name>
    <name evidence="10" type="ORF">BLAG_LOCUS8675</name>
</gene>
<dbReference type="InterPro" id="IPR011992">
    <property type="entry name" value="EF-hand-dom_pair"/>
</dbReference>
<dbReference type="Gene3D" id="1.10.238.10">
    <property type="entry name" value="EF-hand"/>
    <property type="match status" value="1"/>
</dbReference>